<sequence length="280" mass="29295">MISFRRLAPALAGATLAAALFAPPASAAIDLPPGMTASYLALDRVSGHTVAQDEHVQFRSASVVKLLIALDYLETLGAGREIPAADAALMQPMLRSSANDPASQLWVRGGYGQIVNRMVAKLGLTDTAPPANPGMWGFTSTSAADVVKLYQYILDSADAGHRSFIMGHLRASTKCSDAWDQSWGIPSAVTEPWAVKQGWSAWGDAPPPGEECSGGRGAPAPEGPSISDVDLTSPLMHTSGTVGGNDDKIVVVLTLQAKGTPFRESANRITELTKTVVSTA</sequence>
<dbReference type="Proteomes" id="UP000741013">
    <property type="component" value="Unassembled WGS sequence"/>
</dbReference>
<evidence type="ECO:0000256" key="1">
    <source>
        <dbReference type="SAM" id="MobiDB-lite"/>
    </source>
</evidence>
<comment type="caution">
    <text evidence="3">The sequence shown here is derived from an EMBL/GenBank/DDBJ whole genome shotgun (WGS) entry which is preliminary data.</text>
</comment>
<name>A0ABS4PJ33_9PSEU</name>
<feature type="signal peptide" evidence="2">
    <location>
        <begin position="1"/>
        <end position="27"/>
    </location>
</feature>
<evidence type="ECO:0000313" key="4">
    <source>
        <dbReference type="Proteomes" id="UP000741013"/>
    </source>
</evidence>
<proteinExistence type="predicted"/>
<accession>A0ABS4PJ33</accession>
<protein>
    <recommendedName>
        <fullName evidence="5">Beta-lactamase class A</fullName>
    </recommendedName>
</protein>
<keyword evidence="2" id="KW-0732">Signal</keyword>
<evidence type="ECO:0008006" key="5">
    <source>
        <dbReference type="Google" id="ProtNLM"/>
    </source>
</evidence>
<dbReference type="EMBL" id="JAGGMS010000001">
    <property type="protein sequence ID" value="MBP2179429.1"/>
    <property type="molecule type" value="Genomic_DNA"/>
</dbReference>
<feature type="region of interest" description="Disordered" evidence="1">
    <location>
        <begin position="201"/>
        <end position="240"/>
    </location>
</feature>
<dbReference type="RefSeq" id="WP_308158653.1">
    <property type="nucleotide sequence ID" value="NZ_JAGGMS010000001.1"/>
</dbReference>
<dbReference type="Gene3D" id="3.40.710.10">
    <property type="entry name" value="DD-peptidase/beta-lactamase superfamily"/>
    <property type="match status" value="1"/>
</dbReference>
<evidence type="ECO:0000313" key="3">
    <source>
        <dbReference type="EMBL" id="MBP2179429.1"/>
    </source>
</evidence>
<dbReference type="SUPFAM" id="SSF56601">
    <property type="entry name" value="beta-lactamase/transpeptidase-like"/>
    <property type="match status" value="1"/>
</dbReference>
<evidence type="ECO:0000256" key="2">
    <source>
        <dbReference type="SAM" id="SignalP"/>
    </source>
</evidence>
<organism evidence="3 4">
    <name type="scientific">Amycolatopsis magusensis</name>
    <dbReference type="NCBI Taxonomy" id="882444"/>
    <lineage>
        <taxon>Bacteria</taxon>
        <taxon>Bacillati</taxon>
        <taxon>Actinomycetota</taxon>
        <taxon>Actinomycetes</taxon>
        <taxon>Pseudonocardiales</taxon>
        <taxon>Pseudonocardiaceae</taxon>
        <taxon>Amycolatopsis</taxon>
    </lineage>
</organism>
<keyword evidence="4" id="KW-1185">Reference proteome</keyword>
<reference evidence="3 4" key="1">
    <citation type="submission" date="2021-03" db="EMBL/GenBank/DDBJ databases">
        <title>Sequencing the genomes of 1000 actinobacteria strains.</title>
        <authorList>
            <person name="Klenk H.-P."/>
        </authorList>
    </citation>
    <scope>NUCLEOTIDE SEQUENCE [LARGE SCALE GENOMIC DNA]</scope>
    <source>
        <strain evidence="3 4">DSM 45510</strain>
    </source>
</reference>
<gene>
    <name evidence="3" type="ORF">JOM49_000955</name>
</gene>
<feature type="chain" id="PRO_5046464617" description="Beta-lactamase class A" evidence="2">
    <location>
        <begin position="28"/>
        <end position="280"/>
    </location>
</feature>
<dbReference type="InterPro" id="IPR012338">
    <property type="entry name" value="Beta-lactam/transpept-like"/>
</dbReference>